<keyword evidence="3" id="KW-0028">Amino-acid biosynthesis</keyword>
<dbReference type="PANTHER" id="PTHR11808">
    <property type="entry name" value="TRANS-SULFURATION ENZYME FAMILY MEMBER"/>
    <property type="match status" value="1"/>
</dbReference>
<dbReference type="GO" id="GO:0009086">
    <property type="term" value="P:methionine biosynthetic process"/>
    <property type="evidence" value="ECO:0007669"/>
    <property type="project" value="UniProtKB-KW"/>
</dbReference>
<dbReference type="EC" id="4.4.1.13" evidence="2"/>
<keyword evidence="6" id="KW-0456">Lyase</keyword>
<dbReference type="AlphaFoldDB" id="A0A7N2RD15"/>
<evidence type="ECO:0000313" key="8">
    <source>
        <dbReference type="Proteomes" id="UP000594261"/>
    </source>
</evidence>
<dbReference type="Gramene" id="QL11p014752:mrna">
    <property type="protein sequence ID" value="QL11p014752:mrna"/>
    <property type="gene ID" value="QL11p014752"/>
</dbReference>
<protein>
    <recommendedName>
        <fullName evidence="2">cysteine-S-conjugate beta-lyase</fullName>
        <ecNumber evidence="2">4.4.1.13</ecNumber>
    </recommendedName>
</protein>
<dbReference type="InterPro" id="IPR045864">
    <property type="entry name" value="aa-tRNA-synth_II/BPL/LPL"/>
</dbReference>
<name>A0A7N2RD15_QUELO</name>
<sequence length="603" mass="66456">MAHAHGALLMVDNSIMSPVLSQPLTLGADIVMHSATKIIAGHSDLMAGVLAVNGESFHSNMLNISTKLLLRAVIHSNILFKEFALISMWRVLAMSIGKENPWLAVSEDPIYTSEEPLFLELHATAMFCLPSGECMSPDATMCTTLMSALYSSVSEDVVLNRQLMVNVSVSARDNYCIEVVLHCLAVTGDGIGPHELNDGGLLGTIMAAGFKGELLRFQAGVTMEISRLDAWYSRKDGSIEGPATYIVRCLCRRCCLPEVILRCMQDNAQKIAEFLASHPRVKEVYYAGLLDHPGHDLHYSQAKGAGSVFSFLTGSLPLSKHIVETTKYFSITFSFGLIFHPFIFRVLDVLITKPSATENGPYDYTSSGNPTRDAVESLVAKLDKADRALCFASGMGGTREKYKEVEHLRLQEECCQHRNIKAKENLAAVKQNLRTCLHIRLFILGGELCSLRYDLTVPFARYVAMNGLTWIKKYQIAKVEEKGLSVETAEEIGTFVKERGQPLELLSKLKQQGSKFLGHNGSYVSLMASRVTRGCKPPDAAHVPSMLEGEQSCKLEHYRTKQDNWSYGYLATGSRDLVKPRGQAASHPCFVKPDVSHSSPTPV</sequence>
<evidence type="ECO:0000256" key="5">
    <source>
        <dbReference type="ARBA" id="ARBA00023167"/>
    </source>
</evidence>
<dbReference type="InterPro" id="IPR054542">
    <property type="entry name" value="Cys_met_metab_PP"/>
</dbReference>
<reference evidence="7" key="2">
    <citation type="submission" date="2021-01" db="UniProtKB">
        <authorList>
            <consortium name="EnsemblPlants"/>
        </authorList>
    </citation>
    <scope>IDENTIFICATION</scope>
</reference>
<accession>A0A7N2RD15</accession>
<evidence type="ECO:0000256" key="2">
    <source>
        <dbReference type="ARBA" id="ARBA00012224"/>
    </source>
</evidence>
<dbReference type="EnsemblPlants" id="QL11p014752:mrna">
    <property type="protein sequence ID" value="QL11p014752:mrna"/>
    <property type="gene ID" value="QL11p014752"/>
</dbReference>
<proteinExistence type="predicted"/>
<keyword evidence="4" id="KW-0663">Pyridoxal phosphate</keyword>
<dbReference type="Gene3D" id="3.30.930.10">
    <property type="entry name" value="Bira Bifunctional Protein, Domain 2"/>
    <property type="match status" value="1"/>
</dbReference>
<dbReference type="SUPFAM" id="SSF53383">
    <property type="entry name" value="PLP-dependent transferases"/>
    <property type="match status" value="1"/>
</dbReference>
<dbReference type="InterPro" id="IPR015422">
    <property type="entry name" value="PyrdxlP-dep_Trfase_small"/>
</dbReference>
<evidence type="ECO:0000256" key="6">
    <source>
        <dbReference type="ARBA" id="ARBA00023239"/>
    </source>
</evidence>
<evidence type="ECO:0000256" key="1">
    <source>
        <dbReference type="ARBA" id="ARBA00001933"/>
    </source>
</evidence>
<dbReference type="GO" id="GO:0019346">
    <property type="term" value="P:transsulfuration"/>
    <property type="evidence" value="ECO:0007669"/>
    <property type="project" value="InterPro"/>
</dbReference>
<dbReference type="GO" id="GO:0005737">
    <property type="term" value="C:cytoplasm"/>
    <property type="evidence" value="ECO:0007669"/>
    <property type="project" value="TreeGrafter"/>
</dbReference>
<dbReference type="Proteomes" id="UP000594261">
    <property type="component" value="Chromosome 11"/>
</dbReference>
<dbReference type="InterPro" id="IPR015424">
    <property type="entry name" value="PyrdxlP-dep_Trfase"/>
</dbReference>
<evidence type="ECO:0000256" key="4">
    <source>
        <dbReference type="ARBA" id="ARBA00022898"/>
    </source>
</evidence>
<dbReference type="Gene3D" id="3.90.1150.10">
    <property type="entry name" value="Aspartate Aminotransferase, domain 1"/>
    <property type="match status" value="1"/>
</dbReference>
<dbReference type="PANTHER" id="PTHR11808:SF50">
    <property type="entry name" value="CYSTATHIONINE BETA-LYASE"/>
    <property type="match status" value="1"/>
</dbReference>
<dbReference type="Gene3D" id="3.40.640.10">
    <property type="entry name" value="Type I PLP-dependent aspartate aminotransferase-like (Major domain)"/>
    <property type="match status" value="2"/>
</dbReference>
<dbReference type="EMBL" id="LRBV02000011">
    <property type="status" value="NOT_ANNOTATED_CDS"/>
    <property type="molecule type" value="Genomic_DNA"/>
</dbReference>
<organism evidence="7 8">
    <name type="scientific">Quercus lobata</name>
    <name type="common">Valley oak</name>
    <dbReference type="NCBI Taxonomy" id="97700"/>
    <lineage>
        <taxon>Eukaryota</taxon>
        <taxon>Viridiplantae</taxon>
        <taxon>Streptophyta</taxon>
        <taxon>Embryophyta</taxon>
        <taxon>Tracheophyta</taxon>
        <taxon>Spermatophyta</taxon>
        <taxon>Magnoliopsida</taxon>
        <taxon>eudicotyledons</taxon>
        <taxon>Gunneridae</taxon>
        <taxon>Pentapetalae</taxon>
        <taxon>rosids</taxon>
        <taxon>fabids</taxon>
        <taxon>Fagales</taxon>
        <taxon>Fagaceae</taxon>
        <taxon>Quercus</taxon>
    </lineage>
</organism>
<keyword evidence="5" id="KW-0486">Methionine biosynthesis</keyword>
<comment type="cofactor">
    <cofactor evidence="1">
        <name>pyridoxal 5'-phosphate</name>
        <dbReference type="ChEBI" id="CHEBI:597326"/>
    </cofactor>
</comment>
<dbReference type="Pfam" id="PF01053">
    <property type="entry name" value="Cys_Met_Meta_PP"/>
    <property type="match status" value="3"/>
</dbReference>
<dbReference type="GO" id="GO:0047804">
    <property type="term" value="F:cysteine-S-conjugate beta-lyase activity"/>
    <property type="evidence" value="ECO:0007669"/>
    <property type="project" value="UniProtKB-EC"/>
</dbReference>
<evidence type="ECO:0000313" key="7">
    <source>
        <dbReference type="EnsemblPlants" id="QL11p014752:mrna"/>
    </source>
</evidence>
<dbReference type="InterPro" id="IPR015421">
    <property type="entry name" value="PyrdxlP-dep_Trfase_major"/>
</dbReference>
<reference evidence="7 8" key="1">
    <citation type="journal article" date="2016" name="G3 (Bethesda)">
        <title>First Draft Assembly and Annotation of the Genome of a California Endemic Oak Quercus lobata Nee (Fagaceae).</title>
        <authorList>
            <person name="Sork V.L."/>
            <person name="Fitz-Gibbon S.T."/>
            <person name="Puiu D."/>
            <person name="Crepeau M."/>
            <person name="Gugger P.F."/>
            <person name="Sherman R."/>
            <person name="Stevens K."/>
            <person name="Langley C.H."/>
            <person name="Pellegrini M."/>
            <person name="Salzberg S.L."/>
        </authorList>
    </citation>
    <scope>NUCLEOTIDE SEQUENCE [LARGE SCALE GENOMIC DNA]</scope>
    <source>
        <strain evidence="7 8">cv. SW786</strain>
    </source>
</reference>
<dbReference type="GO" id="GO:0030170">
    <property type="term" value="F:pyridoxal phosphate binding"/>
    <property type="evidence" value="ECO:0007669"/>
    <property type="project" value="InterPro"/>
</dbReference>
<dbReference type="InParanoid" id="A0A7N2RD15"/>
<dbReference type="PROSITE" id="PS00868">
    <property type="entry name" value="CYS_MET_METAB_PP"/>
    <property type="match status" value="1"/>
</dbReference>
<keyword evidence="8" id="KW-1185">Reference proteome</keyword>
<evidence type="ECO:0000256" key="3">
    <source>
        <dbReference type="ARBA" id="ARBA00022605"/>
    </source>
</evidence>
<dbReference type="InterPro" id="IPR000277">
    <property type="entry name" value="Cys/Met-Metab_PyrdxlP-dep_enz"/>
</dbReference>